<evidence type="ECO:0000256" key="1">
    <source>
        <dbReference type="ARBA" id="ARBA00022737"/>
    </source>
</evidence>
<organism evidence="3">
    <name type="scientific">marine metagenome</name>
    <dbReference type="NCBI Taxonomy" id="408172"/>
    <lineage>
        <taxon>unclassified sequences</taxon>
        <taxon>metagenomes</taxon>
        <taxon>ecological metagenomes</taxon>
    </lineage>
</organism>
<accession>A0A381WXF1</accession>
<dbReference type="Pfam" id="PF00023">
    <property type="entry name" value="Ank"/>
    <property type="match status" value="1"/>
</dbReference>
<dbReference type="PRINTS" id="PR01415">
    <property type="entry name" value="ANKYRIN"/>
</dbReference>
<dbReference type="PANTHER" id="PTHR24171:SF9">
    <property type="entry name" value="ANKYRIN REPEAT DOMAIN-CONTAINING PROTEIN 39"/>
    <property type="match status" value="1"/>
</dbReference>
<keyword evidence="1" id="KW-0677">Repeat</keyword>
<dbReference type="SMART" id="SM00248">
    <property type="entry name" value="ANK"/>
    <property type="match status" value="3"/>
</dbReference>
<dbReference type="PROSITE" id="PS50088">
    <property type="entry name" value="ANK_REPEAT"/>
    <property type="match status" value="3"/>
</dbReference>
<dbReference type="EMBL" id="UINC01013202">
    <property type="protein sequence ID" value="SVA57209.1"/>
    <property type="molecule type" value="Genomic_DNA"/>
</dbReference>
<keyword evidence="2" id="KW-0040">ANK repeat</keyword>
<gene>
    <name evidence="3" type="ORF">METZ01_LOCUS110063</name>
</gene>
<dbReference type="AlphaFoldDB" id="A0A381WXF1"/>
<reference evidence="3" key="1">
    <citation type="submission" date="2018-05" db="EMBL/GenBank/DDBJ databases">
        <authorList>
            <person name="Lanie J.A."/>
            <person name="Ng W.-L."/>
            <person name="Kazmierczak K.M."/>
            <person name="Andrzejewski T.M."/>
            <person name="Davidsen T.M."/>
            <person name="Wayne K.J."/>
            <person name="Tettelin H."/>
            <person name="Glass J.I."/>
            <person name="Rusch D."/>
            <person name="Podicherti R."/>
            <person name="Tsui H.-C.T."/>
            <person name="Winkler M.E."/>
        </authorList>
    </citation>
    <scope>NUCLEOTIDE SEQUENCE</scope>
</reference>
<dbReference type="Pfam" id="PF12796">
    <property type="entry name" value="Ank_2"/>
    <property type="match status" value="1"/>
</dbReference>
<dbReference type="Gene3D" id="1.25.40.20">
    <property type="entry name" value="Ankyrin repeat-containing domain"/>
    <property type="match status" value="2"/>
</dbReference>
<dbReference type="InterPro" id="IPR036770">
    <property type="entry name" value="Ankyrin_rpt-contain_sf"/>
</dbReference>
<dbReference type="InterPro" id="IPR002110">
    <property type="entry name" value="Ankyrin_rpt"/>
</dbReference>
<dbReference type="SUPFAM" id="SSF48403">
    <property type="entry name" value="Ankyrin repeat"/>
    <property type="match status" value="1"/>
</dbReference>
<evidence type="ECO:0000256" key="2">
    <source>
        <dbReference type="ARBA" id="ARBA00023043"/>
    </source>
</evidence>
<name>A0A381WXF1_9ZZZZ</name>
<dbReference type="PROSITE" id="PS50297">
    <property type="entry name" value="ANK_REP_REGION"/>
    <property type="match status" value="3"/>
</dbReference>
<sequence length="163" mass="17517">MEKLSDCIESGISVDHADPVGETPLFHIIGAGSEKAFELLMANGADIRLRDGQGNTTLHKAVTFGRREFALQLIEWGLDINATNKVGATALHYAVRSGNLGMVEFLVEKGAEVEVKNADDISPAQVAQAMSEQEGLSGPMGRPILKNQMNKIMSALTKPTINK</sequence>
<proteinExistence type="predicted"/>
<protein>
    <submittedName>
        <fullName evidence="3">Uncharacterized protein</fullName>
    </submittedName>
</protein>
<dbReference type="PANTHER" id="PTHR24171">
    <property type="entry name" value="ANKYRIN REPEAT DOMAIN-CONTAINING PROTEIN 39-RELATED"/>
    <property type="match status" value="1"/>
</dbReference>
<evidence type="ECO:0000313" key="3">
    <source>
        <dbReference type="EMBL" id="SVA57209.1"/>
    </source>
</evidence>